<organism evidence="8 9">
    <name type="scientific">Albimonas donghaensis</name>
    <dbReference type="NCBI Taxonomy" id="356660"/>
    <lineage>
        <taxon>Bacteria</taxon>
        <taxon>Pseudomonadati</taxon>
        <taxon>Pseudomonadota</taxon>
        <taxon>Alphaproteobacteria</taxon>
        <taxon>Rhodobacterales</taxon>
        <taxon>Paracoccaceae</taxon>
        <taxon>Albimonas</taxon>
    </lineage>
</organism>
<dbReference type="CDD" id="cd17324">
    <property type="entry name" value="MFS_NepI_like"/>
    <property type="match status" value="1"/>
</dbReference>
<name>A0A1H2VP26_9RHOB</name>
<evidence type="ECO:0000256" key="2">
    <source>
        <dbReference type="ARBA" id="ARBA00022475"/>
    </source>
</evidence>
<feature type="transmembrane region" description="Helical" evidence="6">
    <location>
        <begin position="130"/>
        <end position="154"/>
    </location>
</feature>
<dbReference type="SUPFAM" id="SSF103473">
    <property type="entry name" value="MFS general substrate transporter"/>
    <property type="match status" value="1"/>
</dbReference>
<dbReference type="InterPro" id="IPR036259">
    <property type="entry name" value="MFS_trans_sf"/>
</dbReference>
<dbReference type="Pfam" id="PF07690">
    <property type="entry name" value="MFS_1"/>
    <property type="match status" value="1"/>
</dbReference>
<feature type="transmembrane region" description="Helical" evidence="6">
    <location>
        <begin position="102"/>
        <end position="123"/>
    </location>
</feature>
<dbReference type="Gene3D" id="1.20.1250.20">
    <property type="entry name" value="MFS general substrate transporter like domains"/>
    <property type="match status" value="1"/>
</dbReference>
<evidence type="ECO:0000313" key="8">
    <source>
        <dbReference type="EMBL" id="SDW70046.1"/>
    </source>
</evidence>
<feature type="transmembrane region" description="Helical" evidence="6">
    <location>
        <begin position="355"/>
        <end position="374"/>
    </location>
</feature>
<dbReference type="GO" id="GO:0022857">
    <property type="term" value="F:transmembrane transporter activity"/>
    <property type="evidence" value="ECO:0007669"/>
    <property type="project" value="InterPro"/>
</dbReference>
<keyword evidence="5 6" id="KW-0472">Membrane</keyword>
<proteinExistence type="predicted"/>
<feature type="transmembrane region" description="Helical" evidence="6">
    <location>
        <begin position="268"/>
        <end position="287"/>
    </location>
</feature>
<feature type="transmembrane region" description="Helical" evidence="6">
    <location>
        <begin position="44"/>
        <end position="64"/>
    </location>
</feature>
<feature type="transmembrane region" description="Helical" evidence="6">
    <location>
        <begin position="238"/>
        <end position="256"/>
    </location>
</feature>
<evidence type="ECO:0000256" key="5">
    <source>
        <dbReference type="ARBA" id="ARBA00023136"/>
    </source>
</evidence>
<feature type="transmembrane region" description="Helical" evidence="6">
    <location>
        <begin position="293"/>
        <end position="313"/>
    </location>
</feature>
<evidence type="ECO:0000256" key="4">
    <source>
        <dbReference type="ARBA" id="ARBA00022989"/>
    </source>
</evidence>
<evidence type="ECO:0000256" key="3">
    <source>
        <dbReference type="ARBA" id="ARBA00022692"/>
    </source>
</evidence>
<dbReference type="InterPro" id="IPR050189">
    <property type="entry name" value="MFS_Efflux_Transporters"/>
</dbReference>
<reference evidence="8 9" key="1">
    <citation type="submission" date="2016-10" db="EMBL/GenBank/DDBJ databases">
        <authorList>
            <person name="de Groot N.N."/>
        </authorList>
    </citation>
    <scope>NUCLEOTIDE SEQUENCE [LARGE SCALE GENOMIC DNA]</scope>
    <source>
        <strain evidence="8 9">DSM 17890</strain>
    </source>
</reference>
<accession>A0A1H2VP26</accession>
<dbReference type="OrthoDB" id="9788453at2"/>
<feature type="domain" description="Major facilitator superfamily (MFS) profile" evidence="7">
    <location>
        <begin position="6"/>
        <end position="378"/>
    </location>
</feature>
<gene>
    <name evidence="8" type="ORF">SAMN05444336_102130</name>
</gene>
<evidence type="ECO:0000256" key="6">
    <source>
        <dbReference type="SAM" id="Phobius"/>
    </source>
</evidence>
<dbReference type="AlphaFoldDB" id="A0A1H2VP26"/>
<feature type="transmembrane region" description="Helical" evidence="6">
    <location>
        <begin position="160"/>
        <end position="181"/>
    </location>
</feature>
<keyword evidence="3 6" id="KW-0812">Transmembrane</keyword>
<dbReference type="GO" id="GO:0005886">
    <property type="term" value="C:plasma membrane"/>
    <property type="evidence" value="ECO:0007669"/>
    <property type="project" value="UniProtKB-SubCell"/>
</dbReference>
<feature type="transmembrane region" description="Helical" evidence="6">
    <location>
        <begin position="202"/>
        <end position="226"/>
    </location>
</feature>
<dbReference type="PANTHER" id="PTHR43124">
    <property type="entry name" value="PURINE EFFLUX PUMP PBUE"/>
    <property type="match status" value="1"/>
</dbReference>
<evidence type="ECO:0000259" key="7">
    <source>
        <dbReference type="PROSITE" id="PS50850"/>
    </source>
</evidence>
<keyword evidence="4 6" id="KW-1133">Transmembrane helix</keyword>
<dbReference type="EMBL" id="FNMZ01000002">
    <property type="protein sequence ID" value="SDW70046.1"/>
    <property type="molecule type" value="Genomic_DNA"/>
</dbReference>
<dbReference type="PROSITE" id="PS50850">
    <property type="entry name" value="MFS"/>
    <property type="match status" value="1"/>
</dbReference>
<keyword evidence="9" id="KW-1185">Reference proteome</keyword>
<keyword evidence="2" id="KW-1003">Cell membrane</keyword>
<dbReference type="PANTHER" id="PTHR43124:SF8">
    <property type="entry name" value="INNER MEMBRANE TRANSPORT PROTEIN YDHP"/>
    <property type="match status" value="1"/>
</dbReference>
<feature type="transmembrane region" description="Helical" evidence="6">
    <location>
        <begin position="71"/>
        <end position="90"/>
    </location>
</feature>
<dbReference type="InterPro" id="IPR020846">
    <property type="entry name" value="MFS_dom"/>
</dbReference>
<feature type="transmembrane region" description="Helical" evidence="6">
    <location>
        <begin position="325"/>
        <end position="349"/>
    </location>
</feature>
<dbReference type="RefSeq" id="WP_092680409.1">
    <property type="nucleotide sequence ID" value="NZ_FNMZ01000002.1"/>
</dbReference>
<sequence length="405" mass="40282">MRSDLAILSLAVGAFGIGVTEFSPMGMLPAIAEGVDASIPRAGQLITGYAAGVMIGAPLMTLSTTRMPRNLLLVGLMGIFTLGNLLSALAPDFATLLGARVLTSLNHGAFFGVGSVVAAGIAAPGRQASAVAAMFTGLSLANVIGVPAAAWAGAEIGWRWVFLAIALIGVAAMVSLALALPRGRVTEVVNMRAELSALRRPAVLAALGVTALQASAMFVVLTYFAPLLIAEAGASPEFVSAMLVVFGVGLTFGNWVGGRAGDRSADRAVAAALVALIAMLLILPLTLGWAPAAAVATFLWGAVTFALVSPLQIRVMGAAQGAPNLAASMNIGAFNLGNAIGAGVGGAVLALGFGYAALPAVGAVLAAAALALLLGSRRWIAAAPVGAPVNVPVNAPAEAPAPRAA</sequence>
<dbReference type="Proteomes" id="UP000199118">
    <property type="component" value="Unassembled WGS sequence"/>
</dbReference>
<comment type="subcellular location">
    <subcellularLocation>
        <location evidence="1">Cell membrane</location>
        <topology evidence="1">Multi-pass membrane protein</topology>
    </subcellularLocation>
</comment>
<protein>
    <submittedName>
        <fullName evidence="8">MFS transporter, DHA1 family, inner membrane transport protein</fullName>
    </submittedName>
</protein>
<dbReference type="InterPro" id="IPR011701">
    <property type="entry name" value="MFS"/>
</dbReference>
<evidence type="ECO:0000256" key="1">
    <source>
        <dbReference type="ARBA" id="ARBA00004651"/>
    </source>
</evidence>
<evidence type="ECO:0000313" key="9">
    <source>
        <dbReference type="Proteomes" id="UP000199118"/>
    </source>
</evidence>